<accession>A0ABU5ZFM5</accession>
<comment type="caution">
    <text evidence="2">The sequence shown here is derived from an EMBL/GenBank/DDBJ whole genome shotgun (WGS) entry which is preliminary data.</text>
</comment>
<dbReference type="InterPro" id="IPR052912">
    <property type="entry name" value="UPF0111_domain"/>
</dbReference>
<dbReference type="InterPro" id="IPR018445">
    <property type="entry name" value="Put_Phosphate_transp_reg"/>
</dbReference>
<gene>
    <name evidence="2" type="ORF">VF724_06455</name>
</gene>
<comment type="similarity">
    <text evidence="1">Belongs to the UPF0111 family.</text>
</comment>
<protein>
    <submittedName>
        <fullName evidence="2">DUF47 family protein</fullName>
    </submittedName>
</protein>
<dbReference type="PANTHER" id="PTHR37298:SF1">
    <property type="entry name" value="UPF0111 PROTEIN YKAA"/>
    <property type="match status" value="1"/>
</dbReference>
<dbReference type="Gene3D" id="1.20.58.220">
    <property type="entry name" value="Phosphate transport system protein phou homolog 2, domain 2"/>
    <property type="match status" value="1"/>
</dbReference>
<evidence type="ECO:0000313" key="2">
    <source>
        <dbReference type="EMBL" id="MEB3101304.1"/>
    </source>
</evidence>
<dbReference type="Proteomes" id="UP001310386">
    <property type="component" value="Unassembled WGS sequence"/>
</dbReference>
<dbReference type="PANTHER" id="PTHR37298">
    <property type="entry name" value="UPF0111 PROTEIN YKAA"/>
    <property type="match status" value="1"/>
</dbReference>
<dbReference type="Pfam" id="PF01865">
    <property type="entry name" value="PhoU_div"/>
    <property type="match status" value="1"/>
</dbReference>
<name>A0ABU5ZFM5_9BACL</name>
<evidence type="ECO:0000313" key="3">
    <source>
        <dbReference type="Proteomes" id="UP001310386"/>
    </source>
</evidence>
<dbReference type="InterPro" id="IPR038078">
    <property type="entry name" value="PhoU-like_sf"/>
</dbReference>
<organism evidence="2 3">
    <name type="scientific">Ferviditalea candida</name>
    <dbReference type="NCBI Taxonomy" id="3108399"/>
    <lineage>
        <taxon>Bacteria</taxon>
        <taxon>Bacillati</taxon>
        <taxon>Bacillota</taxon>
        <taxon>Bacilli</taxon>
        <taxon>Bacillales</taxon>
        <taxon>Paenibacillaceae</taxon>
        <taxon>Ferviditalea</taxon>
    </lineage>
</organism>
<proteinExistence type="inferred from homology"/>
<dbReference type="RefSeq" id="WP_371753422.1">
    <property type="nucleotide sequence ID" value="NZ_JAYJLD010000007.1"/>
</dbReference>
<dbReference type="EMBL" id="JAYJLD010000007">
    <property type="protein sequence ID" value="MEB3101304.1"/>
    <property type="molecule type" value="Genomic_DNA"/>
</dbReference>
<evidence type="ECO:0000256" key="1">
    <source>
        <dbReference type="ARBA" id="ARBA00008591"/>
    </source>
</evidence>
<keyword evidence="3" id="KW-1185">Reference proteome</keyword>
<sequence length="205" mass="24115">MLFRKKEEIDFFQLFIRSAENSFKASNLFREAIMGTNPASYLSQIKELENIGDELTHQIFRGLNKSQVSPLAREDIMELTLRLDDVIDGLEATISRFDYLNVQHTDKYMREFSEVLMNSCDHLVSAFKLLSNKKYMQIKEHIVEINSLENEGDRLMREGIREIFTRPKDPYHDFKLKELYERMEQTTDACEDVANVLESIVLRYA</sequence>
<reference evidence="2" key="1">
    <citation type="submission" date="2023-12" db="EMBL/GenBank/DDBJ databases">
        <title>Fervidustalea candida gen. nov., sp. nov., a novel member of the family Paenibacillaceae isolated from a geothermal area.</title>
        <authorList>
            <person name="Li W.-J."/>
            <person name="Jiao J.-Y."/>
            <person name="Chen Y."/>
        </authorList>
    </citation>
    <scope>NUCLEOTIDE SEQUENCE</scope>
    <source>
        <strain evidence="2">SYSU GA230002</strain>
    </source>
</reference>